<evidence type="ECO:0000313" key="2">
    <source>
        <dbReference type="Proteomes" id="UP001176891"/>
    </source>
</evidence>
<gene>
    <name evidence="1" type="ORF">Q4Q39_05855</name>
</gene>
<dbReference type="EMBL" id="JAUOEM010000002">
    <property type="protein sequence ID" value="MDO5986928.1"/>
    <property type="molecule type" value="Genomic_DNA"/>
</dbReference>
<dbReference type="RefSeq" id="WP_303281473.1">
    <property type="nucleotide sequence ID" value="NZ_BAABCZ010000005.1"/>
</dbReference>
<name>A0ABT8WZ11_9FLAO</name>
<sequence length="218" mass="25743">MTKKGTLFIILFFLFSIQYTNSQQKHFFEGIITYKIESNDNGYGDTLTVYIKDGYIKNLYNTKHKGGIKEEILHPDKGMMYMKLVGVDTLYTYNIKKNDSSKLIEITNKESIEENILGRKCNMIEFKTKNIIDNNDYIFVYKYYYSPDYLKLNIERFENYNFGYASTVYSKAKSHCLKYEMTSPAFHLKYTAIHILHKKLDSSLFNIDTNIPLKEFKI</sequence>
<evidence type="ECO:0008006" key="3">
    <source>
        <dbReference type="Google" id="ProtNLM"/>
    </source>
</evidence>
<organism evidence="1 2">
    <name type="scientific">Flavivirga amylovorans</name>
    <dbReference type="NCBI Taxonomy" id="870486"/>
    <lineage>
        <taxon>Bacteria</taxon>
        <taxon>Pseudomonadati</taxon>
        <taxon>Bacteroidota</taxon>
        <taxon>Flavobacteriia</taxon>
        <taxon>Flavobacteriales</taxon>
        <taxon>Flavobacteriaceae</taxon>
        <taxon>Flavivirga</taxon>
    </lineage>
</organism>
<proteinExistence type="predicted"/>
<accession>A0ABT8WZ11</accession>
<keyword evidence="2" id="KW-1185">Reference proteome</keyword>
<reference evidence="1" key="1">
    <citation type="submission" date="2023-07" db="EMBL/GenBank/DDBJ databases">
        <title>Two novel species in the genus Flavivirga.</title>
        <authorList>
            <person name="Kwon K."/>
        </authorList>
    </citation>
    <scope>NUCLEOTIDE SEQUENCE</scope>
    <source>
        <strain evidence="1">KACC 14157</strain>
    </source>
</reference>
<dbReference type="Proteomes" id="UP001176891">
    <property type="component" value="Unassembled WGS sequence"/>
</dbReference>
<evidence type="ECO:0000313" key="1">
    <source>
        <dbReference type="EMBL" id="MDO5986928.1"/>
    </source>
</evidence>
<comment type="caution">
    <text evidence="1">The sequence shown here is derived from an EMBL/GenBank/DDBJ whole genome shotgun (WGS) entry which is preliminary data.</text>
</comment>
<protein>
    <recommendedName>
        <fullName evidence="3">DUF4412 domain-containing protein</fullName>
    </recommendedName>
</protein>